<feature type="compositionally biased region" description="Low complexity" evidence="1">
    <location>
        <begin position="1492"/>
        <end position="1531"/>
    </location>
</feature>
<evidence type="ECO:0000313" key="4">
    <source>
        <dbReference type="WBParaSite" id="snap_masked-unitig_22092-processed-gene-0.0-mRNA-1"/>
    </source>
</evidence>
<feature type="compositionally biased region" description="Basic residues" evidence="1">
    <location>
        <begin position="1055"/>
        <end position="1067"/>
    </location>
</feature>
<feature type="region of interest" description="Disordered" evidence="1">
    <location>
        <begin position="1724"/>
        <end position="1795"/>
    </location>
</feature>
<feature type="compositionally biased region" description="Low complexity" evidence="1">
    <location>
        <begin position="352"/>
        <end position="401"/>
    </location>
</feature>
<feature type="compositionally biased region" description="Polar residues" evidence="1">
    <location>
        <begin position="1336"/>
        <end position="1347"/>
    </location>
</feature>
<keyword evidence="3" id="KW-1185">Reference proteome</keyword>
<feature type="compositionally biased region" description="Basic and acidic residues" evidence="1">
    <location>
        <begin position="2402"/>
        <end position="2416"/>
    </location>
</feature>
<feature type="compositionally biased region" description="Low complexity" evidence="1">
    <location>
        <begin position="2064"/>
        <end position="2074"/>
    </location>
</feature>
<feature type="compositionally biased region" description="Polar residues" evidence="1">
    <location>
        <begin position="1303"/>
        <end position="1314"/>
    </location>
</feature>
<evidence type="ECO:0000256" key="1">
    <source>
        <dbReference type="SAM" id="MobiDB-lite"/>
    </source>
</evidence>
<dbReference type="GO" id="GO:0003676">
    <property type="term" value="F:nucleic acid binding"/>
    <property type="evidence" value="ECO:0007669"/>
    <property type="project" value="InterPro"/>
</dbReference>
<feature type="region of interest" description="Disordered" evidence="1">
    <location>
        <begin position="1440"/>
        <end position="1599"/>
    </location>
</feature>
<feature type="compositionally biased region" description="Basic and acidic residues" evidence="1">
    <location>
        <begin position="1283"/>
        <end position="1302"/>
    </location>
</feature>
<organism evidence="3 4">
    <name type="scientific">Macrostomum lignano</name>
    <dbReference type="NCBI Taxonomy" id="282301"/>
    <lineage>
        <taxon>Eukaryota</taxon>
        <taxon>Metazoa</taxon>
        <taxon>Spiralia</taxon>
        <taxon>Lophotrochozoa</taxon>
        <taxon>Platyhelminthes</taxon>
        <taxon>Rhabditophora</taxon>
        <taxon>Macrostomorpha</taxon>
        <taxon>Macrostomida</taxon>
        <taxon>Macrostomidae</taxon>
        <taxon>Macrostomum</taxon>
    </lineage>
</organism>
<feature type="region of interest" description="Disordered" evidence="1">
    <location>
        <begin position="649"/>
        <end position="837"/>
    </location>
</feature>
<feature type="compositionally biased region" description="Polar residues" evidence="1">
    <location>
        <begin position="1875"/>
        <end position="1886"/>
    </location>
</feature>
<feature type="compositionally biased region" description="Low complexity" evidence="1">
    <location>
        <begin position="1459"/>
        <end position="1475"/>
    </location>
</feature>
<feature type="region of interest" description="Disordered" evidence="1">
    <location>
        <begin position="1"/>
        <end position="40"/>
    </location>
</feature>
<protein>
    <submittedName>
        <fullName evidence="4">CCHC-type domain-containing protein</fullName>
    </submittedName>
</protein>
<feature type="compositionally biased region" description="Low complexity" evidence="1">
    <location>
        <begin position="762"/>
        <end position="811"/>
    </location>
</feature>
<feature type="compositionally biased region" description="Basic and acidic residues" evidence="1">
    <location>
        <begin position="1854"/>
        <end position="1874"/>
    </location>
</feature>
<feature type="compositionally biased region" description="Basic and acidic residues" evidence="1">
    <location>
        <begin position="1446"/>
        <end position="1456"/>
    </location>
</feature>
<feature type="domain" description="CCHC-type" evidence="2">
    <location>
        <begin position="624"/>
        <end position="640"/>
    </location>
</feature>
<feature type="compositionally biased region" description="Low complexity" evidence="1">
    <location>
        <begin position="662"/>
        <end position="689"/>
    </location>
</feature>
<feature type="domain" description="CCHC-type" evidence="2">
    <location>
        <begin position="107"/>
        <end position="123"/>
    </location>
</feature>
<feature type="domain" description="CCHC-type" evidence="2">
    <location>
        <begin position="168"/>
        <end position="184"/>
    </location>
</feature>
<feature type="domain" description="CCHC-type" evidence="2">
    <location>
        <begin position="1215"/>
        <end position="1235"/>
    </location>
</feature>
<feature type="domain" description="CCHC-type" evidence="2">
    <location>
        <begin position="209"/>
        <end position="225"/>
    </location>
</feature>
<dbReference type="WBParaSite" id="snap_masked-unitig_22092-processed-gene-0.0-mRNA-1">
    <property type="protein sequence ID" value="snap_masked-unitig_22092-processed-gene-0.0-mRNA-1"/>
    <property type="gene ID" value="snap_masked-unitig_22092-processed-gene-0.0"/>
</dbReference>
<feature type="compositionally biased region" description="Low complexity" evidence="1">
    <location>
        <begin position="1550"/>
        <end position="1580"/>
    </location>
</feature>
<feature type="region of interest" description="Disordered" evidence="1">
    <location>
        <begin position="1336"/>
        <end position="1381"/>
    </location>
</feature>
<feature type="compositionally biased region" description="Basic and acidic residues" evidence="1">
    <location>
        <begin position="1588"/>
        <end position="1599"/>
    </location>
</feature>
<feature type="compositionally biased region" description="Polar residues" evidence="1">
    <location>
        <begin position="403"/>
        <end position="414"/>
    </location>
</feature>
<feature type="region of interest" description="Disordered" evidence="1">
    <location>
        <begin position="2197"/>
        <end position="2236"/>
    </location>
</feature>
<feature type="compositionally biased region" description="Polar residues" evidence="1">
    <location>
        <begin position="1685"/>
        <end position="1696"/>
    </location>
</feature>
<feature type="region of interest" description="Disordered" evidence="1">
    <location>
        <begin position="2108"/>
        <end position="2138"/>
    </location>
</feature>
<feature type="region of interest" description="Disordered" evidence="1">
    <location>
        <begin position="1851"/>
        <end position="1890"/>
    </location>
</feature>
<feature type="compositionally biased region" description="Low complexity" evidence="1">
    <location>
        <begin position="469"/>
        <end position="481"/>
    </location>
</feature>
<feature type="compositionally biased region" description="Low complexity" evidence="1">
    <location>
        <begin position="529"/>
        <end position="577"/>
    </location>
</feature>
<feature type="region of interest" description="Disordered" evidence="1">
    <location>
        <begin position="924"/>
        <end position="1031"/>
    </location>
</feature>
<feature type="region of interest" description="Disordered" evidence="1">
    <location>
        <begin position="512"/>
        <end position="604"/>
    </location>
</feature>
<dbReference type="Proteomes" id="UP000095280">
    <property type="component" value="Unplaced"/>
</dbReference>
<proteinExistence type="predicted"/>
<feature type="region of interest" description="Disordered" evidence="1">
    <location>
        <begin position="288"/>
        <end position="422"/>
    </location>
</feature>
<accession>A0A1I8JLY3</accession>
<feature type="region of interest" description="Disordered" evidence="1">
    <location>
        <begin position="2394"/>
        <end position="2418"/>
    </location>
</feature>
<feature type="compositionally biased region" description="Low complexity" evidence="1">
    <location>
        <begin position="2197"/>
        <end position="2206"/>
    </location>
</feature>
<feature type="compositionally biased region" description="Low complexity" evidence="1">
    <location>
        <begin position="701"/>
        <end position="750"/>
    </location>
</feature>
<feature type="compositionally biased region" description="Basic and acidic residues" evidence="1">
    <location>
        <begin position="578"/>
        <end position="604"/>
    </location>
</feature>
<feature type="compositionally biased region" description="Basic and acidic residues" evidence="1">
    <location>
        <begin position="1539"/>
        <end position="1548"/>
    </location>
</feature>
<feature type="compositionally biased region" description="Low complexity" evidence="1">
    <location>
        <begin position="291"/>
        <end position="340"/>
    </location>
</feature>
<evidence type="ECO:0000259" key="2">
    <source>
        <dbReference type="SMART" id="SM00343"/>
    </source>
</evidence>
<feature type="domain" description="CCHC-type" evidence="2">
    <location>
        <begin position="854"/>
        <end position="870"/>
    </location>
</feature>
<evidence type="ECO:0000313" key="3">
    <source>
        <dbReference type="Proteomes" id="UP000095280"/>
    </source>
</evidence>
<feature type="compositionally biased region" description="Low complexity" evidence="1">
    <location>
        <begin position="1"/>
        <end position="23"/>
    </location>
</feature>
<feature type="region of interest" description="Disordered" evidence="1">
    <location>
        <begin position="2445"/>
        <end position="2473"/>
    </location>
</feature>
<reference evidence="4" key="1">
    <citation type="submission" date="2016-11" db="UniProtKB">
        <authorList>
            <consortium name="WormBaseParasite"/>
        </authorList>
    </citation>
    <scope>IDENTIFICATION</scope>
</reference>
<feature type="region of interest" description="Disordered" evidence="1">
    <location>
        <begin position="1677"/>
        <end position="1706"/>
    </location>
</feature>
<feature type="compositionally biased region" description="Basic residues" evidence="1">
    <location>
        <begin position="649"/>
        <end position="658"/>
    </location>
</feature>
<feature type="compositionally biased region" description="Basic and acidic residues" evidence="1">
    <location>
        <begin position="2126"/>
        <end position="2138"/>
    </location>
</feature>
<name>A0A1I8JLY3_9PLAT</name>
<dbReference type="InterPro" id="IPR001878">
    <property type="entry name" value="Znf_CCHC"/>
</dbReference>
<feature type="region of interest" description="Disordered" evidence="1">
    <location>
        <begin position="453"/>
        <end position="483"/>
    </location>
</feature>
<feature type="compositionally biased region" description="Low complexity" evidence="1">
    <location>
        <begin position="945"/>
        <end position="1023"/>
    </location>
</feature>
<feature type="compositionally biased region" description="Low complexity" evidence="1">
    <location>
        <begin position="823"/>
        <end position="835"/>
    </location>
</feature>
<feature type="region of interest" description="Disordered" evidence="1">
    <location>
        <begin position="1044"/>
        <end position="1067"/>
    </location>
</feature>
<feature type="compositionally biased region" description="Basic and acidic residues" evidence="1">
    <location>
        <begin position="1745"/>
        <end position="1756"/>
    </location>
</feature>
<feature type="region of interest" description="Disordered" evidence="1">
    <location>
        <begin position="2038"/>
        <end position="2081"/>
    </location>
</feature>
<dbReference type="GO" id="GO:0008270">
    <property type="term" value="F:zinc ion binding"/>
    <property type="evidence" value="ECO:0007669"/>
    <property type="project" value="InterPro"/>
</dbReference>
<sequence length="2572" mass="280150">STRSASTVSTAEPEATSAASVETPSARHLSTGVDTDSRELDREWRDAQQRGRDCEHCVCVYCFHCGTRKPQAPPVSRRRVKSERKVPWKKTEVQLFRKRLQHCVCVYCFHCGTGSHKRRQCRDAEREREYQKRQATTLSTESTQTVESSTWRDAQQRGRDCEHCVCVYCFHCGTGSHKRRQCRDAESLDREWRDAQQRGRDCEHCVCVYCFHCGTGSHKRRQCRDAERECTRSDRPDIEHGVDTDSRELDREWRDAQQRGRDCEHCVCVYCFHCGTGSHKRRQCRDAERPTLSTESTQTVESSTVSGATPSSEAETASTASASTVSTAEPEATSAASVETPSVSVPEATGPTLSTESTQTVESSTVSGATPSSEAETASTASASTVSTAEPEATSAASVETPSKLSTESRQRQLQKVGEESTEEAEAVIRERDCEHCVCVYCFHCGTEATSAASVETPSVSVPEATGPTLSTESTQTVESSTWRDAQQRGRDCEHCVCVYCFHCGTRKPQSAASVETPSVSVPEATGPTLSTESTQTVESSTVSGATPSSEAETASTASASTVSTAEPEATSAASVETPERECTRSDRPDIEHGVDTDSRELDREWRDDAQQRGRDCEHCVCVYCFHCGTGSHKRRQCRDAERMRLHNQGKYRGRRPKYSYSEETASTASASTVSTAEPEATSAASVETPSVSVPEATGPTLSTESTQTVESSTVSGATPSSEAETASTASASTVSTAEPEATSAASVETPSVSVPEATGPTLSTESTQTVESSTVSGATPSSEAETASTASASTVSTAEPEATSAASVETPSVSVPEATGPTLSTESTQTVESSTWRDAQQRGRDCEHCVCVYCFHCGTGSHKRRQCRDAERECTRSDRPDIEHGVDTDSRELDREWRDAQQRGRDCEHCVCVYCFPLRNRKPQAPPVSRRRASVSVPEATGPTLSTESTQTVESSTVSGATPSSEAETASTASASTVSTAEPEATSAASVETPSVSVSVPEATGPTLSTESTQTVESSTVSGATPQREPRLRALRLRLLFPLRNRKPQAPPVSRRRSRGKYRGRRPKYSYSERDCEHCVCVYCFHCGIRKPQAPPVSRRGPERECTTEDDRPDIEHRKSTQTVCEELETVSGATPNKPRAASRDWRATGVCVYCFPLRTGSHKRRQCPRRAPERECTRSDRPDIEHGVDTDSRELDREWRDAQQRGRDCEHCVCVYCFQLRKPEAHKRRQCRDARAPDIEHGVDTDSRELDPRPRLCEHCVCVYDCFHWREPEATSAGQCRDAERKRQPDIEHGVRHKTVESSTVSGATPSSEARETMRALRLRLLFPLRNRKPTSAASVETPSVSVPEATGRGSPTLSTESTQTVESSTVSGATPSSEAETASTASCVYCFHCGTGSHKRRQSERKVPWKKTEVQIMQAETASTGVCVYCFHCGTGSHKRRQCRDAPSWRDDPSSEAETASTASASTVSTAEPGSHNAAAKCRDAERPTLSTESTQTVESSTVSGATPSSEAETASTASASTVPTAETGSHKRRQCRDAERRRDGPSSVRSETASTASASTVSTAEPEATSAASVETPSTSFDQESERRPASEGRDCRHCVPASNWFHCGTEEPLSAASVTRRVAERECTRSDRPDIRVTGVPTQTVESSRPEAESCEHCVCVYCFHCGTPEANKRRRPVSRTPSTVESSTVSGGERPAAEAETASNCLRLRLLFPLRNRKATSAASVETPRRPTLSNGVDTDGRELDREWRDGPAIARGRETASTASASTVSKLRENRKPQAAASVETPECVSVPEATGTDIEHGVDTQTVESSTWRDAQQRGAEDCEHCVCVYCFQLRKPEATSAASVETRDAERECTRSDRPDIEHGVDTQTVESSTVSGANDGPLAARPRLRALCVCRHYCVSPTVRGTRRKRHQVRRQSVRDADKVGEEVPWKKTEVTVIQKETAPALRLRLLFLHCGIGKPQAPPVVETPSVSVPEATGPTIEQAGVEHRQLRSSTVECGATQPAASGPRLRALPSASYCFHCGTGSHKRRRSVETTPSVSVPEATGPNIEHTESTQTVESSTVSGGDAQQRGRDCESTGVCVYCFHCGKPEATSAASVDETPSVSVPEATGPNIEHGVDTDSRELDHREGKVPWKKTEVKVIQKEQLPELRLRLLFPLRKTGSHHSASVETPEPLRLASLFHTAETAEATSAASVETTERECTRSDSPTLSTESRHRQSEKLDRELRDAQQRGRDCEALRSCVYCSNCGTGSHKPPPPECRDAEREVYPEATEDFEARSRHRWSSDREAEATAAAACDCFMREPGSHKRRQCHESASLPDRMVRRRVEPVRSGSDAQCSEATTRTASTVGVCVSYCFQTWRTTGKAHSARSARGRAERAVYQKRGRAATLRHGVDTRQSRELDRVSVRGTPSQRGLDCEALRLASKCFSTAEPEATSAASVETPSVSVPEATGPTLSKRESTQTVESSATVFLSGATRPGSEAETASNCVCVYCFATAEPEATSAAKCRDAPELRELDDAVEEWRDAQQARPRLPMHCVCVYCLRTAEPGSHKAARQCRDAR</sequence>
<feature type="region of interest" description="Disordered" evidence="1">
    <location>
        <begin position="1279"/>
        <end position="1318"/>
    </location>
</feature>
<feature type="domain" description="CCHC-type" evidence="2">
    <location>
        <begin position="1432"/>
        <end position="1448"/>
    </location>
</feature>
<feature type="domain" description="CCHC-type" evidence="2">
    <location>
        <begin position="270"/>
        <end position="286"/>
    </location>
</feature>
<feature type="compositionally biased region" description="Low complexity" evidence="1">
    <location>
        <begin position="1359"/>
        <end position="1381"/>
    </location>
</feature>
<feature type="compositionally biased region" description="Basic and acidic residues" evidence="1">
    <location>
        <begin position="2223"/>
        <end position="2236"/>
    </location>
</feature>
<dbReference type="SMART" id="SM00343">
    <property type="entry name" value="ZnF_C2HC"/>
    <property type="match status" value="8"/>
</dbReference>